<organism evidence="9 10">
    <name type="scientific">Amanita muscaria (strain Koide BX008)</name>
    <dbReference type="NCBI Taxonomy" id="946122"/>
    <lineage>
        <taxon>Eukaryota</taxon>
        <taxon>Fungi</taxon>
        <taxon>Dikarya</taxon>
        <taxon>Basidiomycota</taxon>
        <taxon>Agaricomycotina</taxon>
        <taxon>Agaricomycetes</taxon>
        <taxon>Agaricomycetidae</taxon>
        <taxon>Agaricales</taxon>
        <taxon>Pluteineae</taxon>
        <taxon>Amanitaceae</taxon>
        <taxon>Amanita</taxon>
    </lineage>
</organism>
<feature type="region of interest" description="Disordered" evidence="8">
    <location>
        <begin position="1"/>
        <end position="35"/>
    </location>
</feature>
<evidence type="ECO:0000256" key="2">
    <source>
        <dbReference type="ARBA" id="ARBA00006916"/>
    </source>
</evidence>
<sequence>MAPVRTKQKTFPTEDNSVLKHRQQRKGQGSNALPGVQKIKASIRQTKRLLSKASPFNSKHDNLAADVRVETERRLKSLESDLQRVELAKKERQFAVRYHKVKFFERQKVVRKINQTKKRMGSSEIKSALSELRVDLNYILHYPKTKKYISLFPPEARKGETRPTAEESANSNAQKEEIRSWIREKMVVGELPAKPEETKSQNVTVAMPHPQQPGKAKSKAENNRGTSATKPTDDVGQDPFFGDDGDEESDESSD</sequence>
<dbReference type="InterPro" id="IPR050786">
    <property type="entry name" value="EFG1_rRNA-proc"/>
</dbReference>
<evidence type="ECO:0000256" key="1">
    <source>
        <dbReference type="ARBA" id="ARBA00004604"/>
    </source>
</evidence>
<comment type="similarity">
    <text evidence="2">Belongs to the EFG1 family.</text>
</comment>
<evidence type="ECO:0000256" key="6">
    <source>
        <dbReference type="ARBA" id="ARBA00023054"/>
    </source>
</evidence>
<keyword evidence="7" id="KW-0539">Nucleus</keyword>
<evidence type="ECO:0000256" key="3">
    <source>
        <dbReference type="ARBA" id="ARBA00018689"/>
    </source>
</evidence>
<protein>
    <recommendedName>
        <fullName evidence="3">rRNA-processing protein EFG1</fullName>
    </recommendedName>
    <alternativeName>
        <fullName evidence="4">rRNA-processing protein efg1</fullName>
    </alternativeName>
</protein>
<dbReference type="EMBL" id="KN818227">
    <property type="protein sequence ID" value="KIL68709.1"/>
    <property type="molecule type" value="Genomic_DNA"/>
</dbReference>
<dbReference type="InterPro" id="IPR019310">
    <property type="entry name" value="Efg1"/>
</dbReference>
<evidence type="ECO:0000313" key="9">
    <source>
        <dbReference type="EMBL" id="KIL68709.1"/>
    </source>
</evidence>
<dbReference type="STRING" id="946122.A0A0C2TNF2"/>
<evidence type="ECO:0000256" key="4">
    <source>
        <dbReference type="ARBA" id="ARBA00019827"/>
    </source>
</evidence>
<evidence type="ECO:0000256" key="7">
    <source>
        <dbReference type="ARBA" id="ARBA00023242"/>
    </source>
</evidence>
<feature type="compositionally biased region" description="Acidic residues" evidence="8">
    <location>
        <begin position="241"/>
        <end position="254"/>
    </location>
</feature>
<keyword evidence="5" id="KW-0698">rRNA processing</keyword>
<dbReference type="Proteomes" id="UP000054549">
    <property type="component" value="Unassembled WGS sequence"/>
</dbReference>
<feature type="compositionally biased region" description="Basic and acidic residues" evidence="8">
    <location>
        <begin position="174"/>
        <end position="199"/>
    </location>
</feature>
<evidence type="ECO:0000256" key="5">
    <source>
        <dbReference type="ARBA" id="ARBA00022552"/>
    </source>
</evidence>
<name>A0A0C2TNF2_AMAMK</name>
<evidence type="ECO:0000256" key="8">
    <source>
        <dbReference type="SAM" id="MobiDB-lite"/>
    </source>
</evidence>
<dbReference type="PANTHER" id="PTHR33911">
    <property type="entry name" value="RRNA-PROCESSING PROTEIN EFG1"/>
    <property type="match status" value="1"/>
</dbReference>
<accession>A0A0C2TNF2</accession>
<comment type="subcellular location">
    <subcellularLocation>
        <location evidence="1">Nucleus</location>
        <location evidence="1">Nucleolus</location>
    </subcellularLocation>
</comment>
<dbReference type="AlphaFoldDB" id="A0A0C2TNF2"/>
<dbReference type="GO" id="GO:0005730">
    <property type="term" value="C:nucleolus"/>
    <property type="evidence" value="ECO:0007669"/>
    <property type="project" value="UniProtKB-SubCell"/>
</dbReference>
<dbReference type="GO" id="GO:0030688">
    <property type="term" value="C:preribosome, small subunit precursor"/>
    <property type="evidence" value="ECO:0007669"/>
    <property type="project" value="TreeGrafter"/>
</dbReference>
<dbReference type="FunCoup" id="A0A0C2TNF2">
    <property type="interactions" value="32"/>
</dbReference>
<feature type="region of interest" description="Disordered" evidence="8">
    <location>
        <begin position="157"/>
        <end position="254"/>
    </location>
</feature>
<keyword evidence="10" id="KW-1185">Reference proteome</keyword>
<dbReference type="HOGENOM" id="CLU_066912_2_1_1"/>
<gene>
    <name evidence="9" type="ORF">M378DRAFT_119723</name>
</gene>
<dbReference type="InParanoid" id="A0A0C2TNF2"/>
<reference evidence="9 10" key="1">
    <citation type="submission" date="2014-04" db="EMBL/GenBank/DDBJ databases">
        <title>Evolutionary Origins and Diversification of the Mycorrhizal Mutualists.</title>
        <authorList>
            <consortium name="DOE Joint Genome Institute"/>
            <consortium name="Mycorrhizal Genomics Consortium"/>
            <person name="Kohler A."/>
            <person name="Kuo A."/>
            <person name="Nagy L.G."/>
            <person name="Floudas D."/>
            <person name="Copeland A."/>
            <person name="Barry K.W."/>
            <person name="Cichocki N."/>
            <person name="Veneault-Fourrey C."/>
            <person name="LaButti K."/>
            <person name="Lindquist E.A."/>
            <person name="Lipzen A."/>
            <person name="Lundell T."/>
            <person name="Morin E."/>
            <person name="Murat C."/>
            <person name="Riley R."/>
            <person name="Ohm R."/>
            <person name="Sun H."/>
            <person name="Tunlid A."/>
            <person name="Henrissat B."/>
            <person name="Grigoriev I.V."/>
            <person name="Hibbett D.S."/>
            <person name="Martin F."/>
        </authorList>
    </citation>
    <scope>NUCLEOTIDE SEQUENCE [LARGE SCALE GENOMIC DNA]</scope>
    <source>
        <strain evidence="9 10">Koide BX008</strain>
    </source>
</reference>
<proteinExistence type="inferred from homology"/>
<dbReference type="OrthoDB" id="47732at2759"/>
<dbReference type="GO" id="GO:0000462">
    <property type="term" value="P:maturation of SSU-rRNA from tricistronic rRNA transcript (SSU-rRNA, 5.8S rRNA, LSU-rRNA)"/>
    <property type="evidence" value="ECO:0007669"/>
    <property type="project" value="TreeGrafter"/>
</dbReference>
<dbReference type="Pfam" id="PF10153">
    <property type="entry name" value="Efg1"/>
    <property type="match status" value="1"/>
</dbReference>
<dbReference type="PANTHER" id="PTHR33911:SF1">
    <property type="entry name" value="RRNA-PROCESSING PROTEIN EFG1"/>
    <property type="match status" value="1"/>
</dbReference>
<keyword evidence="6" id="KW-0175">Coiled coil</keyword>
<evidence type="ECO:0000313" key="10">
    <source>
        <dbReference type="Proteomes" id="UP000054549"/>
    </source>
</evidence>